<dbReference type="EMBL" id="MCFJ01000001">
    <property type="protein sequence ID" value="ORY71461.1"/>
    <property type="molecule type" value="Genomic_DNA"/>
</dbReference>
<name>A0A1Y2EIQ6_9PEZI</name>
<evidence type="ECO:0000313" key="3">
    <source>
        <dbReference type="Proteomes" id="UP000193689"/>
    </source>
</evidence>
<reference evidence="2 3" key="1">
    <citation type="submission" date="2016-07" db="EMBL/GenBank/DDBJ databases">
        <title>Pervasive Adenine N6-methylation of Active Genes in Fungi.</title>
        <authorList>
            <consortium name="DOE Joint Genome Institute"/>
            <person name="Mondo S.J."/>
            <person name="Dannebaum R.O."/>
            <person name="Kuo R.C."/>
            <person name="Labutti K."/>
            <person name="Haridas S."/>
            <person name="Kuo A."/>
            <person name="Salamov A."/>
            <person name="Ahrendt S.R."/>
            <person name="Lipzen A."/>
            <person name="Sullivan W."/>
            <person name="Andreopoulos W.B."/>
            <person name="Clum A."/>
            <person name="Lindquist E."/>
            <person name="Daum C."/>
            <person name="Ramamoorthy G.K."/>
            <person name="Gryganskyi A."/>
            <person name="Culley D."/>
            <person name="Magnuson J.K."/>
            <person name="James T.Y."/>
            <person name="O'Malley M.A."/>
            <person name="Stajich J.E."/>
            <person name="Spatafora J.W."/>
            <person name="Visel A."/>
            <person name="Grigoriev I.V."/>
        </authorList>
    </citation>
    <scope>NUCLEOTIDE SEQUENCE [LARGE SCALE GENOMIC DNA]</scope>
    <source>
        <strain evidence="2 3">CBS 129021</strain>
    </source>
</reference>
<comment type="caution">
    <text evidence="2">The sequence shown here is derived from an EMBL/GenBank/DDBJ whole genome shotgun (WGS) entry which is preliminary data.</text>
</comment>
<evidence type="ECO:0000313" key="2">
    <source>
        <dbReference type="EMBL" id="ORY71461.1"/>
    </source>
</evidence>
<dbReference type="GeneID" id="63774063"/>
<keyword evidence="3" id="KW-1185">Reference proteome</keyword>
<dbReference type="RefSeq" id="XP_040721053.1">
    <property type="nucleotide sequence ID" value="XM_040857851.1"/>
</dbReference>
<accession>A0A1Y2EIQ6</accession>
<dbReference type="InParanoid" id="A0A1Y2EIQ6"/>
<evidence type="ECO:0000256" key="1">
    <source>
        <dbReference type="SAM" id="MobiDB-lite"/>
    </source>
</evidence>
<sequence length="180" mass="19863">MPGGMDNSVVPVPQYHQWWPASFKVQLSCIGEIIAGVRGQRDAAIAPQEGESGDERCQDGTIRASWRSTVIRSRETKRAKGSTARLFGQGSVATLGRHLVFKGVSITYDNKRVQSRPSHVTGASQLGHTAETGLCSRNVDQTSHATKLGDEQTPNTKNERERGWKTRNRHHIGFLTIMNI</sequence>
<proteinExistence type="predicted"/>
<gene>
    <name evidence="2" type="ORF">BCR38DRAFT_404545</name>
</gene>
<dbReference type="AlphaFoldDB" id="A0A1Y2EIQ6"/>
<dbReference type="Proteomes" id="UP000193689">
    <property type="component" value="Unassembled WGS sequence"/>
</dbReference>
<protein>
    <submittedName>
        <fullName evidence="2">Uncharacterized protein</fullName>
    </submittedName>
</protein>
<feature type="region of interest" description="Disordered" evidence="1">
    <location>
        <begin position="144"/>
        <end position="163"/>
    </location>
</feature>
<organism evidence="2 3">
    <name type="scientific">Pseudomassariella vexata</name>
    <dbReference type="NCBI Taxonomy" id="1141098"/>
    <lineage>
        <taxon>Eukaryota</taxon>
        <taxon>Fungi</taxon>
        <taxon>Dikarya</taxon>
        <taxon>Ascomycota</taxon>
        <taxon>Pezizomycotina</taxon>
        <taxon>Sordariomycetes</taxon>
        <taxon>Xylariomycetidae</taxon>
        <taxon>Amphisphaeriales</taxon>
        <taxon>Pseudomassariaceae</taxon>
        <taxon>Pseudomassariella</taxon>
    </lineage>
</organism>